<dbReference type="STRING" id="1236976.JCM16418_3696"/>
<keyword evidence="3" id="KW-1185">Reference proteome</keyword>
<name>W7YLS5_9BACL</name>
<organism evidence="2 3">
    <name type="scientific">Paenibacillus pini JCM 16418</name>
    <dbReference type="NCBI Taxonomy" id="1236976"/>
    <lineage>
        <taxon>Bacteria</taxon>
        <taxon>Bacillati</taxon>
        <taxon>Bacillota</taxon>
        <taxon>Bacilli</taxon>
        <taxon>Bacillales</taxon>
        <taxon>Paenibacillaceae</taxon>
        <taxon>Paenibacillus</taxon>
    </lineage>
</organism>
<feature type="domain" description="TniQ" evidence="1">
    <location>
        <begin position="16"/>
        <end position="151"/>
    </location>
</feature>
<dbReference type="AlphaFoldDB" id="W7YLS5"/>
<gene>
    <name evidence="2" type="ORF">JCM16418_3696</name>
</gene>
<dbReference type="EMBL" id="BAVZ01000012">
    <property type="protein sequence ID" value="GAF09552.1"/>
    <property type="molecule type" value="Genomic_DNA"/>
</dbReference>
<reference evidence="2 3" key="1">
    <citation type="journal article" date="2014" name="Genome Announc.">
        <title>Draft Genome Sequence of Paenibacillus pini JCM 16418T, Isolated from the Rhizosphere of Pine Tree.</title>
        <authorList>
            <person name="Yuki M."/>
            <person name="Oshima K."/>
            <person name="Suda W."/>
            <person name="Oshida Y."/>
            <person name="Kitamura K."/>
            <person name="Iida Y."/>
            <person name="Hattori M."/>
            <person name="Ohkuma M."/>
        </authorList>
    </citation>
    <scope>NUCLEOTIDE SEQUENCE [LARGE SCALE GENOMIC DNA]</scope>
    <source>
        <strain evidence="2 3">JCM 16418</strain>
    </source>
</reference>
<dbReference type="Proteomes" id="UP000019364">
    <property type="component" value="Unassembled WGS sequence"/>
</dbReference>
<dbReference type="Pfam" id="PF06527">
    <property type="entry name" value="TniQ"/>
    <property type="match status" value="1"/>
</dbReference>
<accession>W7YLS5</accession>
<evidence type="ECO:0000313" key="3">
    <source>
        <dbReference type="Proteomes" id="UP000019364"/>
    </source>
</evidence>
<sequence>MIVALSKGCESMFSVRIKPMSDESLISFMTRFATENGTKMLSIWHDISRNKLINPQKADAHLLERTPEAFIILEDFAEETEVSKGQLIAMTYYHVLEKFCYPSEIPCSRILRGMMRDNLHFCPLCIEEKAYIRRQWKIDGVSCCVKHQISLSQGCSQCGNVIKIMDIDNIEICPYCYFKLKDTPPFIEKLDVEELEKHQLVETIWSQLQYCSGNYRSPSEVATMLLYLLNEEHSIFNRNIVQRNASVLKIHLPYLLQLARNALLRKRALHIRTLLNVMVFCNIDYEYFEKLEVPEIFRDSLRTLKHDIFENIRCIAPWCTYFQRSGSLVKTGTVAKRHSDGSLLRKYVACTACGSRFAFNAKGNMVELEGFLKGYYDLQHMIKENGSMTLLGLRRPVDFNRDRWWGIIAYFCTRPVFGEAEKLDEDLLLAFVQSVEKNGNMNNIHKWKCWDSYRHFLLYRYHSEVMNAQVYSQRKLPMRHSLETCEEMMKALCQEMLENDQDISIERISLLLKVTSNTIRTWGFHHYIKERKNEQGRKRLEARKKLLIDRVDEFFVQNENHRVLSKDIYSYIGIRQSYLNSIAPELNQYISEKRLQYLSIL</sequence>
<evidence type="ECO:0000259" key="1">
    <source>
        <dbReference type="Pfam" id="PF06527"/>
    </source>
</evidence>
<proteinExistence type="predicted"/>
<protein>
    <recommendedName>
        <fullName evidence="1">TniQ domain-containing protein</fullName>
    </recommendedName>
</protein>
<dbReference type="OrthoDB" id="2585677at2"/>
<evidence type="ECO:0000313" key="2">
    <source>
        <dbReference type="EMBL" id="GAF09552.1"/>
    </source>
</evidence>
<comment type="caution">
    <text evidence="2">The sequence shown here is derived from an EMBL/GenBank/DDBJ whole genome shotgun (WGS) entry which is preliminary data.</text>
</comment>
<dbReference type="InterPro" id="IPR009492">
    <property type="entry name" value="TniQ"/>
</dbReference>